<dbReference type="GeneID" id="120273429"/>
<name>A0AB40CB32_DIOCR</name>
<dbReference type="InterPro" id="IPR008598">
    <property type="entry name" value="Di19_Zn-bd"/>
</dbReference>
<evidence type="ECO:0000256" key="1">
    <source>
        <dbReference type="ARBA" id="ARBA00007109"/>
    </source>
</evidence>
<feature type="region of interest" description="Disordered" evidence="2">
    <location>
        <begin position="142"/>
        <end position="165"/>
    </location>
</feature>
<sequence>MASDSWRCCKSVSNCHNPAHQSLHDMYSELEENDGGDWETSYACPFCEEDFDFLELCCHIVDEHPAEAKNGVLNSIIRTYLQLRRKLHKGSSGYHSMLSLLKEVGEGYLQDHFDGSSCTIAATTTSPDPLLSSFICTLPTADSSRDSQPDSLDEESLTNECSDEKVVERMFSAEPSLPDKDQEERAQRSEFVQGLLLSTIYEL</sequence>
<accession>A0AB40CB32</accession>
<dbReference type="Pfam" id="PF05605">
    <property type="entry name" value="zf-Di19"/>
    <property type="match status" value="1"/>
</dbReference>
<evidence type="ECO:0000259" key="3">
    <source>
        <dbReference type="Pfam" id="PF05605"/>
    </source>
</evidence>
<dbReference type="RefSeq" id="XP_039135991.1">
    <property type="nucleotide sequence ID" value="XM_039280057.1"/>
</dbReference>
<keyword evidence="5" id="KW-1185">Reference proteome</keyword>
<dbReference type="PANTHER" id="PTHR31875">
    <property type="entry name" value="PROTEIN DEHYDRATION-INDUCED 19"/>
    <property type="match status" value="1"/>
</dbReference>
<dbReference type="InterPro" id="IPR033347">
    <property type="entry name" value="Di19"/>
</dbReference>
<organism evidence="5 6">
    <name type="scientific">Dioscorea cayennensis subsp. rotundata</name>
    <name type="common">White Guinea yam</name>
    <name type="synonym">Dioscorea rotundata</name>
    <dbReference type="NCBI Taxonomy" id="55577"/>
    <lineage>
        <taxon>Eukaryota</taxon>
        <taxon>Viridiplantae</taxon>
        <taxon>Streptophyta</taxon>
        <taxon>Embryophyta</taxon>
        <taxon>Tracheophyta</taxon>
        <taxon>Spermatophyta</taxon>
        <taxon>Magnoliopsida</taxon>
        <taxon>Liliopsida</taxon>
        <taxon>Dioscoreales</taxon>
        <taxon>Dioscoreaceae</taxon>
        <taxon>Dioscorea</taxon>
    </lineage>
</organism>
<reference evidence="6" key="1">
    <citation type="submission" date="2025-08" db="UniProtKB">
        <authorList>
            <consortium name="RefSeq"/>
        </authorList>
    </citation>
    <scope>IDENTIFICATION</scope>
</reference>
<feature type="domain" description="Di19 C-terminal" evidence="4">
    <location>
        <begin position="98"/>
        <end position="200"/>
    </location>
</feature>
<evidence type="ECO:0000313" key="6">
    <source>
        <dbReference type="RefSeq" id="XP_039135991.1"/>
    </source>
</evidence>
<dbReference type="PANTHER" id="PTHR31875:SF26">
    <property type="entry name" value="PROTEIN DEHYDRATION-INDUCED 19-RELATED"/>
    <property type="match status" value="1"/>
</dbReference>
<gene>
    <name evidence="6" type="primary">LOC120273429</name>
</gene>
<evidence type="ECO:0000256" key="2">
    <source>
        <dbReference type="SAM" id="MobiDB-lite"/>
    </source>
</evidence>
<feature type="domain" description="Di19 zinc-binding" evidence="3">
    <location>
        <begin position="41"/>
        <end position="72"/>
    </location>
</feature>
<dbReference type="Pfam" id="PF14571">
    <property type="entry name" value="Di19_C"/>
    <property type="match status" value="1"/>
</dbReference>
<comment type="similarity">
    <text evidence="1">Belongs to the Di19 family.</text>
</comment>
<protein>
    <submittedName>
        <fullName evidence="6">Protein DEHYDRATION-INDUCED 19 homolog 2-like isoform X1</fullName>
    </submittedName>
</protein>
<proteinExistence type="inferred from homology"/>
<evidence type="ECO:0000259" key="4">
    <source>
        <dbReference type="Pfam" id="PF14571"/>
    </source>
</evidence>
<dbReference type="Proteomes" id="UP001515500">
    <property type="component" value="Chromosome 12"/>
</dbReference>
<dbReference type="InterPro" id="IPR027935">
    <property type="entry name" value="Di19_C"/>
</dbReference>
<evidence type="ECO:0000313" key="5">
    <source>
        <dbReference type="Proteomes" id="UP001515500"/>
    </source>
</evidence>
<dbReference type="AlphaFoldDB" id="A0AB40CB32"/>